<gene>
    <name evidence="1" type="ORF">GP473_06175</name>
</gene>
<evidence type="ECO:0000313" key="1">
    <source>
        <dbReference type="EMBL" id="QNH96303.1"/>
    </source>
</evidence>
<dbReference type="AlphaFoldDB" id="A0A7G7YP83"/>
<reference evidence="1 2" key="1">
    <citation type="submission" date="2019-12" db="EMBL/GenBank/DDBJ databases">
        <title>Corynebacterium sp. nov., isolated from feces of the Anser Albifrons in China.</title>
        <authorList>
            <person name="Liu Q."/>
        </authorList>
    </citation>
    <scope>NUCLEOTIDE SEQUENCE [LARGE SCALE GENOMIC DNA]</scope>
    <source>
        <strain evidence="1 2">23H37-10</strain>
    </source>
</reference>
<dbReference type="RefSeq" id="WP_186276723.1">
    <property type="nucleotide sequence ID" value="NZ_CP046883.1"/>
</dbReference>
<sequence>MGIFGFIKRKKNKAQNNDAPRDFSDLKDYPQGAVAGRFFSAVDRAASVQQPAIRSYVQKLNAKHSGKSVEERQSILDKHFHNLAVGTGTGTGGLAALPGIGTLASIGGIAGESVILLEACGLYALASAELHGIDVGDEQHRRALILTTISGASSNELVNALTQDGALTSAKSLRGLRNASGKELVTINSTLGRIAFKQMRKRFGGALLKKLLPFGVGAVLGARANKKIAEHMTEQVHRVIAELKHPTM</sequence>
<accession>A0A7G7YP83</accession>
<dbReference type="EMBL" id="CP046883">
    <property type="protein sequence ID" value="QNH96303.1"/>
    <property type="molecule type" value="Genomic_DNA"/>
</dbReference>
<organism evidence="1 2">
    <name type="scientific">Corynebacterium anserum</name>
    <dbReference type="NCBI Taxonomy" id="2684406"/>
    <lineage>
        <taxon>Bacteria</taxon>
        <taxon>Bacillati</taxon>
        <taxon>Actinomycetota</taxon>
        <taxon>Actinomycetes</taxon>
        <taxon>Mycobacteriales</taxon>
        <taxon>Corynebacteriaceae</taxon>
        <taxon>Corynebacterium</taxon>
    </lineage>
</organism>
<evidence type="ECO:0000313" key="2">
    <source>
        <dbReference type="Proteomes" id="UP000515275"/>
    </source>
</evidence>
<dbReference type="KEGG" id="cans:GP473_06175"/>
<dbReference type="Proteomes" id="UP000515275">
    <property type="component" value="Chromosome"/>
</dbReference>
<evidence type="ECO:0008006" key="3">
    <source>
        <dbReference type="Google" id="ProtNLM"/>
    </source>
</evidence>
<proteinExistence type="predicted"/>
<protein>
    <recommendedName>
        <fullName evidence="3">EcsC protein family protein</fullName>
    </recommendedName>
</protein>
<keyword evidence="2" id="KW-1185">Reference proteome</keyword>
<name>A0A7G7YP83_9CORY</name>